<proteinExistence type="predicted"/>
<accession>A0A085LZM6</accession>
<keyword evidence="3" id="KW-1185">Reference proteome</keyword>
<reference evidence="1 3" key="1">
    <citation type="journal article" date="2014" name="Nat. Genet.">
        <title>Genome and transcriptome of the porcine whipworm Trichuris suis.</title>
        <authorList>
            <person name="Jex A.R."/>
            <person name="Nejsum P."/>
            <person name="Schwarz E.M."/>
            <person name="Hu L."/>
            <person name="Young N.D."/>
            <person name="Hall R.S."/>
            <person name="Korhonen P.K."/>
            <person name="Liao S."/>
            <person name="Thamsborg S."/>
            <person name="Xia J."/>
            <person name="Xu P."/>
            <person name="Wang S."/>
            <person name="Scheerlinck J.P."/>
            <person name="Hofmann A."/>
            <person name="Sternberg P.W."/>
            <person name="Wang J."/>
            <person name="Gasser R.B."/>
        </authorList>
    </citation>
    <scope>NUCLEOTIDE SEQUENCE [LARGE SCALE GENOMIC DNA]</scope>
    <source>
        <strain evidence="2">DCEP-RM93F</strain>
        <strain evidence="1">DCEP-RM93M</strain>
    </source>
</reference>
<dbReference type="InterPro" id="IPR043502">
    <property type="entry name" value="DNA/RNA_pol_sf"/>
</dbReference>
<evidence type="ECO:0000313" key="3">
    <source>
        <dbReference type="Proteomes" id="UP000030764"/>
    </source>
</evidence>
<gene>
    <name evidence="1" type="ORF">M513_08649</name>
    <name evidence="2" type="ORF">M514_08649</name>
</gene>
<dbReference type="AlphaFoldDB" id="A0A085LZM6"/>
<dbReference type="PANTHER" id="PTHR47331:SF5">
    <property type="entry name" value="RIBONUCLEASE H"/>
    <property type="match status" value="1"/>
</dbReference>
<organism evidence="1 3">
    <name type="scientific">Trichuris suis</name>
    <name type="common">pig whipworm</name>
    <dbReference type="NCBI Taxonomy" id="68888"/>
    <lineage>
        <taxon>Eukaryota</taxon>
        <taxon>Metazoa</taxon>
        <taxon>Ecdysozoa</taxon>
        <taxon>Nematoda</taxon>
        <taxon>Enoplea</taxon>
        <taxon>Dorylaimia</taxon>
        <taxon>Trichinellida</taxon>
        <taxon>Trichuridae</taxon>
        <taxon>Trichuris</taxon>
    </lineage>
</organism>
<evidence type="ECO:0008006" key="4">
    <source>
        <dbReference type="Google" id="ProtNLM"/>
    </source>
</evidence>
<protein>
    <recommendedName>
        <fullName evidence="4">Peptidase aspartic putative domain-containing protein</fullName>
    </recommendedName>
</protein>
<dbReference type="EMBL" id="KL367562">
    <property type="protein sequence ID" value="KFD64024.1"/>
    <property type="molecule type" value="Genomic_DNA"/>
</dbReference>
<name>A0A085LZM6_9BILA</name>
<dbReference type="PANTHER" id="PTHR47331">
    <property type="entry name" value="PHD-TYPE DOMAIN-CONTAINING PROTEIN"/>
    <property type="match status" value="1"/>
</dbReference>
<evidence type="ECO:0000313" key="1">
    <source>
        <dbReference type="EMBL" id="KFD50422.1"/>
    </source>
</evidence>
<evidence type="ECO:0000313" key="2">
    <source>
        <dbReference type="EMBL" id="KFD64024.1"/>
    </source>
</evidence>
<dbReference type="EMBL" id="KL363253">
    <property type="protein sequence ID" value="KFD50422.1"/>
    <property type="molecule type" value="Genomic_DNA"/>
</dbReference>
<dbReference type="Proteomes" id="UP000030764">
    <property type="component" value="Unassembled WGS sequence"/>
</dbReference>
<dbReference type="SUPFAM" id="SSF56672">
    <property type="entry name" value="DNA/RNA polymerases"/>
    <property type="match status" value="1"/>
</dbReference>
<sequence length="385" mass="44307">MCGQLSKRLKMHGTEQMFNICTVHGVTQTLGAESQCTISAIDGSVSFRIDPVIVMLKLDLSARPVSRKVLQSTWTHLADLPLHDGSSDDVEMLIGMNVPLAHRHYDLRLPKSKSPGPIGVRTPFGWTVVGQVLAAHQCLEPHIGHISIRRHICKSASRLEELKQNWERFWKIESCGIDNDRKRPLADDSSAMNILRKSIRFSGSRYEVSMLWKSPHMWLSDNRTAILRRFYKTERRLVPEPWLTRAYTEAMEETLRLGHAERVCKGEEGDMDSRVWFLPHHVVLSSQQPKRVRIVFDPSARHKGVSLNDSLFKGPDFLVDLTGLLLKFRYRRVPLSADVEKMYHQVEVPKTDRSALRFFWRKPGSEIQPAIYQMRVHVFRVNLIT</sequence>
<dbReference type="Proteomes" id="UP000030758">
    <property type="component" value="Unassembled WGS sequence"/>
</dbReference>